<name>A0A1U9YTS0_9BACL</name>
<dbReference type="Pfam" id="PF13333">
    <property type="entry name" value="rve_2"/>
    <property type="match status" value="1"/>
</dbReference>
<dbReference type="RefSeq" id="WP_077995520.1">
    <property type="nucleotide sequence ID" value="NZ_CP019794.1"/>
</dbReference>
<evidence type="ECO:0000313" key="1">
    <source>
        <dbReference type="EMBL" id="ARF69869.1"/>
    </source>
</evidence>
<proteinExistence type="predicted"/>
<accession>A0A1U9YTS0</accession>
<evidence type="ECO:0000313" key="2">
    <source>
        <dbReference type="Proteomes" id="UP000192727"/>
    </source>
</evidence>
<reference evidence="1 2" key="1">
    <citation type="submission" date="2017-03" db="EMBL/GenBank/DDBJ databases">
        <title>Paenibacillus larvae genome sequencing.</title>
        <authorList>
            <person name="Dingman D.W."/>
        </authorList>
    </citation>
    <scope>NUCLEOTIDE SEQUENCE [LARGE SCALE GENOMIC DNA]</scope>
    <source>
        <strain evidence="1 2">SAG 10367</strain>
    </source>
</reference>
<organism evidence="1 2">
    <name type="scientific">Paenibacillus larvae subsp. pulvifaciens</name>
    <dbReference type="NCBI Taxonomy" id="1477"/>
    <lineage>
        <taxon>Bacteria</taxon>
        <taxon>Bacillati</taxon>
        <taxon>Bacillota</taxon>
        <taxon>Bacilli</taxon>
        <taxon>Bacillales</taxon>
        <taxon>Paenibacillaceae</taxon>
        <taxon>Paenibacillus</taxon>
    </lineage>
</organism>
<dbReference type="GeneID" id="89153328"/>
<dbReference type="EMBL" id="CP020557">
    <property type="protein sequence ID" value="ARF69869.1"/>
    <property type="molecule type" value="Genomic_DNA"/>
</dbReference>
<dbReference type="Proteomes" id="UP000192727">
    <property type="component" value="Chromosome"/>
</dbReference>
<dbReference type="GO" id="GO:0015074">
    <property type="term" value="P:DNA integration"/>
    <property type="evidence" value="ECO:0007669"/>
    <property type="project" value="InterPro"/>
</dbReference>
<sequence>MSRGYFKNCEKIFEYITCFYNGKRIHSSIGYLTPNQCEHMICLAA</sequence>
<dbReference type="InterPro" id="IPR001584">
    <property type="entry name" value="Integrase_cat-core"/>
</dbReference>
<protein>
    <submittedName>
        <fullName evidence="1">Uncharacterized protein</fullName>
    </submittedName>
</protein>
<dbReference type="AlphaFoldDB" id="A0A1U9YTS0"/>
<gene>
    <name evidence="1" type="ORF">B7C51_21555</name>
</gene>